<keyword evidence="8" id="KW-1185">Reference proteome</keyword>
<name>A0ABT1TEW1_9GAMM</name>
<keyword evidence="5 7" id="KW-0808">Transferase</keyword>
<gene>
    <name evidence="7" type="ORF">NP590_07795</name>
</gene>
<evidence type="ECO:0000256" key="3">
    <source>
        <dbReference type="ARBA" id="ARBA00012618"/>
    </source>
</evidence>
<evidence type="ECO:0000313" key="7">
    <source>
        <dbReference type="EMBL" id="MCQ8104003.1"/>
    </source>
</evidence>
<comment type="caution">
    <text evidence="7">The sequence shown here is derived from an EMBL/GenBank/DDBJ whole genome shotgun (WGS) entry which is preliminary data.</text>
</comment>
<comment type="subunit">
    <text evidence="2">Homodecamer; pentamer of dimers.</text>
</comment>
<dbReference type="EMBL" id="JANIBJ010000012">
    <property type="protein sequence ID" value="MCQ8104003.1"/>
    <property type="molecule type" value="Genomic_DNA"/>
</dbReference>
<dbReference type="SUPFAM" id="SSF51621">
    <property type="entry name" value="Phosphoenolpyruvate/pyruvate domain"/>
    <property type="match status" value="1"/>
</dbReference>
<proteinExistence type="inferred from homology"/>
<evidence type="ECO:0000256" key="1">
    <source>
        <dbReference type="ARBA" id="ARBA00008676"/>
    </source>
</evidence>
<comment type="similarity">
    <text evidence="1">Belongs to the PanB family.</text>
</comment>
<keyword evidence="6" id="KW-0479">Metal-binding</keyword>
<dbReference type="PANTHER" id="PTHR20881:SF0">
    <property type="entry name" value="3-METHYL-2-OXOBUTANOATE HYDROXYMETHYLTRANSFERASE"/>
    <property type="match status" value="1"/>
</dbReference>
<evidence type="ECO:0000256" key="5">
    <source>
        <dbReference type="ARBA" id="ARBA00022679"/>
    </source>
</evidence>
<evidence type="ECO:0000313" key="8">
    <source>
        <dbReference type="Proteomes" id="UP001524499"/>
    </source>
</evidence>
<dbReference type="Proteomes" id="UP001524499">
    <property type="component" value="Unassembled WGS sequence"/>
</dbReference>
<dbReference type="InterPro" id="IPR003700">
    <property type="entry name" value="Pantoate_hydroxy_MeTrfase"/>
</dbReference>
<sequence length="285" mass="31052">MKAQRKKVTIKTLGEKIARGEKIIGMECHDTPSAMMGEELGMDLLCVGSPGPMALFGHKSMNTVEFQEQLYFLEAVLRGASTPFICCNMPNTTACVSKADAVRNASEIQRRGADGVHIEPHHKTVKMVEAIVAAGIPVVGHFGVQGERWSQVGSYLPRGRTAKDAADIVKLIKSCIDAGISTVLLEHASEELTKWCYENLSVPVASLGSGPHAHGIFHVSSDIIGCSVFPTPPKRIPFGNVWQNMMDAYTAYYRAAQSGAYPRAEESHHMHDGEFEKFLDLVGKP</sequence>
<keyword evidence="4" id="KW-0566">Pantothenate biosynthesis</keyword>
<organism evidence="7 8">
    <name type="scientific">Methylomonas subterranea</name>
    <dbReference type="NCBI Taxonomy" id="2952225"/>
    <lineage>
        <taxon>Bacteria</taxon>
        <taxon>Pseudomonadati</taxon>
        <taxon>Pseudomonadota</taxon>
        <taxon>Gammaproteobacteria</taxon>
        <taxon>Methylococcales</taxon>
        <taxon>Methylococcaceae</taxon>
        <taxon>Methylomonas</taxon>
    </lineage>
</organism>
<evidence type="ECO:0000256" key="2">
    <source>
        <dbReference type="ARBA" id="ARBA00011424"/>
    </source>
</evidence>
<dbReference type="Pfam" id="PF02548">
    <property type="entry name" value="Pantoate_transf"/>
    <property type="match status" value="1"/>
</dbReference>
<dbReference type="RefSeq" id="WP_256601760.1">
    <property type="nucleotide sequence ID" value="NZ_JANIBJ010000012.1"/>
</dbReference>
<protein>
    <recommendedName>
        <fullName evidence="3">3-methyl-2-oxobutanoate hydroxymethyltransferase</fullName>
        <ecNumber evidence="3">2.1.2.11</ecNumber>
    </recommendedName>
</protein>
<reference evidence="7 8" key="1">
    <citation type="submission" date="2022-07" db="EMBL/GenBank/DDBJ databases">
        <title>Methylomonas rivi sp. nov., Methylomonas rosea sp. nov., Methylomonas aureus sp. nov. and Methylomonas subterranea sp. nov., four novel methanotrophs isolated from a freshwater creek and the deep terrestrial subsurface.</title>
        <authorList>
            <person name="Abin C."/>
            <person name="Sankaranarayanan K."/>
            <person name="Garner C."/>
            <person name="Sindelar R."/>
            <person name="Kotary K."/>
            <person name="Garner R."/>
            <person name="Barclay S."/>
            <person name="Lawson P."/>
            <person name="Krumholz L."/>
        </authorList>
    </citation>
    <scope>NUCLEOTIDE SEQUENCE [LARGE SCALE GENOMIC DNA]</scope>
    <source>
        <strain evidence="7 8">SURF-2</strain>
    </source>
</reference>
<accession>A0ABT1TEW1</accession>
<dbReference type="EC" id="2.1.2.11" evidence="3"/>
<dbReference type="GO" id="GO:0003864">
    <property type="term" value="F:3-methyl-2-oxobutanoate hydroxymethyltransferase activity"/>
    <property type="evidence" value="ECO:0007669"/>
    <property type="project" value="UniProtKB-EC"/>
</dbReference>
<dbReference type="InterPro" id="IPR015813">
    <property type="entry name" value="Pyrv/PenolPyrv_kinase-like_dom"/>
</dbReference>
<evidence type="ECO:0000256" key="6">
    <source>
        <dbReference type="ARBA" id="ARBA00022723"/>
    </source>
</evidence>
<dbReference type="Gene3D" id="3.20.20.60">
    <property type="entry name" value="Phosphoenolpyruvate-binding domains"/>
    <property type="match status" value="1"/>
</dbReference>
<evidence type="ECO:0000256" key="4">
    <source>
        <dbReference type="ARBA" id="ARBA00022655"/>
    </source>
</evidence>
<dbReference type="InterPro" id="IPR040442">
    <property type="entry name" value="Pyrv_kinase-like_dom_sf"/>
</dbReference>
<dbReference type="PANTHER" id="PTHR20881">
    <property type="entry name" value="3-METHYL-2-OXOBUTANOATE HYDROXYMETHYLTRANSFERASE"/>
    <property type="match status" value="1"/>
</dbReference>